<reference evidence="2 3" key="1">
    <citation type="submission" date="2014-11" db="EMBL/GenBank/DDBJ databases">
        <authorList>
            <person name="Zhu J."/>
            <person name="Qi W."/>
            <person name="Song R."/>
        </authorList>
    </citation>
    <scope>NUCLEOTIDE SEQUENCE [LARGE SCALE GENOMIC DNA]</scope>
</reference>
<feature type="compositionally biased region" description="Basic residues" evidence="1">
    <location>
        <begin position="1"/>
        <end position="13"/>
    </location>
</feature>
<evidence type="ECO:0000313" key="2">
    <source>
        <dbReference type="EMBL" id="CEL91915.1"/>
    </source>
</evidence>
<evidence type="ECO:0000313" key="3">
    <source>
        <dbReference type="Proteomes" id="UP000041254"/>
    </source>
</evidence>
<accession>A0A0G4E9P5</accession>
<dbReference type="Proteomes" id="UP000041254">
    <property type="component" value="Unassembled WGS sequence"/>
</dbReference>
<dbReference type="PhylomeDB" id="A0A0G4E9P5"/>
<sequence length="357" mass="38939">MRPGGARRARRRGSSSWRRDRWRPSTSPRAPTRTRHSLSLPGPLAEFPTLHALRAVTGAVGEHSVLADRGWKMPALERMDQDGWDVDELGRFISSSQSLKEVGGRWRSWGQWAAVFEHFPEAPGGQPGPLSHLKTIGGIKRHGGWETAEQYLAGVRRLRDVLTSRGCRKSLTSLDVEIPPFAGHDDLSALLSVDGFINTCCTSPNVPLNVRIVGGFFNLAVFYADAFPPRPSPFIKTAIKEAARQADKLTYAISQHDITHPIDDPSPAAIDIASSLSFVNVRLRVGRECLWLRPPSRHHTTRPRHHQPPAAVPNCPLGERAVCLQPSGRVCGPFAGAQDAQGGGEGGVQSGFGEGEF</sequence>
<organism evidence="2 3">
    <name type="scientific">Vitrella brassicaformis (strain CCMP3155)</name>
    <dbReference type="NCBI Taxonomy" id="1169540"/>
    <lineage>
        <taxon>Eukaryota</taxon>
        <taxon>Sar</taxon>
        <taxon>Alveolata</taxon>
        <taxon>Colpodellida</taxon>
        <taxon>Vitrellaceae</taxon>
        <taxon>Vitrella</taxon>
    </lineage>
</organism>
<feature type="region of interest" description="Disordered" evidence="1">
    <location>
        <begin position="1"/>
        <end position="41"/>
    </location>
</feature>
<protein>
    <submittedName>
        <fullName evidence="2">Uncharacterized protein</fullName>
    </submittedName>
</protein>
<evidence type="ECO:0000256" key="1">
    <source>
        <dbReference type="SAM" id="MobiDB-lite"/>
    </source>
</evidence>
<dbReference type="VEuPathDB" id="CryptoDB:Vbra_6669"/>
<gene>
    <name evidence="2" type="ORF">Vbra_6669</name>
</gene>
<keyword evidence="3" id="KW-1185">Reference proteome</keyword>
<proteinExistence type="predicted"/>
<dbReference type="EMBL" id="CDMY01000033">
    <property type="protein sequence ID" value="CEL91915.1"/>
    <property type="molecule type" value="Genomic_DNA"/>
</dbReference>
<dbReference type="AlphaFoldDB" id="A0A0G4E9P5"/>
<name>A0A0G4E9P5_VITBC</name>
<dbReference type="InParanoid" id="A0A0G4E9P5"/>